<evidence type="ECO:0000256" key="3">
    <source>
        <dbReference type="ARBA" id="ARBA00009284"/>
    </source>
</evidence>
<evidence type="ECO:0000259" key="5">
    <source>
        <dbReference type="Pfam" id="PF04349"/>
    </source>
</evidence>
<name>B3DWK6_METI4</name>
<feature type="domain" description="Glucan biosynthesis periplasmic MdoG C-terminal" evidence="5">
    <location>
        <begin position="33"/>
        <end position="501"/>
    </location>
</feature>
<dbReference type="Proteomes" id="UP000009149">
    <property type="component" value="Chromosome"/>
</dbReference>
<comment type="similarity">
    <text evidence="3">Belongs to the OpgD/OpgG family.</text>
</comment>
<dbReference type="STRING" id="481448.Minf_1615"/>
<dbReference type="InterPro" id="IPR013783">
    <property type="entry name" value="Ig-like_fold"/>
</dbReference>
<dbReference type="SUPFAM" id="SSF74650">
    <property type="entry name" value="Galactose mutarotase-like"/>
    <property type="match status" value="1"/>
</dbReference>
<gene>
    <name evidence="6" type="primary">mdoG</name>
    <name evidence="6" type="ordered locus">Minf_1615</name>
</gene>
<accession>B3DWK6</accession>
<dbReference type="GO" id="GO:0030246">
    <property type="term" value="F:carbohydrate binding"/>
    <property type="evidence" value="ECO:0007669"/>
    <property type="project" value="InterPro"/>
</dbReference>
<dbReference type="AlphaFoldDB" id="B3DWK6"/>
<dbReference type="Pfam" id="PF04349">
    <property type="entry name" value="MdoG"/>
    <property type="match status" value="1"/>
</dbReference>
<dbReference type="Gene3D" id="2.70.98.10">
    <property type="match status" value="1"/>
</dbReference>
<keyword evidence="4" id="KW-0574">Periplasm</keyword>
<dbReference type="InterPro" id="IPR014438">
    <property type="entry name" value="Glucan_biosyn_MdoG/MdoD"/>
</dbReference>
<comment type="subcellular location">
    <subcellularLocation>
        <location evidence="1">Periplasm</location>
    </subcellularLocation>
</comment>
<dbReference type="InterPro" id="IPR007444">
    <property type="entry name" value="Glucan_biosyn_MdoG_C"/>
</dbReference>
<evidence type="ECO:0000256" key="4">
    <source>
        <dbReference type="ARBA" id="ARBA00022764"/>
    </source>
</evidence>
<dbReference type="PANTHER" id="PTHR30504">
    <property type="entry name" value="GLUCANS BIOSYNTHESIS PROTEIN"/>
    <property type="match status" value="1"/>
</dbReference>
<dbReference type="InterPro" id="IPR011013">
    <property type="entry name" value="Gal_mutarotase_sf_dom"/>
</dbReference>
<dbReference type="eggNOG" id="COG3131">
    <property type="taxonomic scope" value="Bacteria"/>
</dbReference>
<evidence type="ECO:0000256" key="2">
    <source>
        <dbReference type="ARBA" id="ARBA00005001"/>
    </source>
</evidence>
<dbReference type="UniPathway" id="UPA00637"/>
<dbReference type="PANTHER" id="PTHR30504:SF2">
    <property type="entry name" value="GLUCANS BIOSYNTHESIS PROTEIN G"/>
    <property type="match status" value="1"/>
</dbReference>
<dbReference type="GO" id="GO:0003824">
    <property type="term" value="F:catalytic activity"/>
    <property type="evidence" value="ECO:0007669"/>
    <property type="project" value="InterPro"/>
</dbReference>
<evidence type="ECO:0000313" key="7">
    <source>
        <dbReference type="Proteomes" id="UP000009149"/>
    </source>
</evidence>
<evidence type="ECO:0000313" key="6">
    <source>
        <dbReference type="EMBL" id="ACD83669.1"/>
    </source>
</evidence>
<protein>
    <submittedName>
        <fullName evidence="6">Periplasmic glucans biosynthesis protein G</fullName>
    </submittedName>
</protein>
<sequence length="504" mass="58209">MIMLKVLFCVFTLFLTFYFIFPLGCYSQGSLWEDIKAKARALSNLPFREPRNHLPSWLEKLSYTQWEEIHFNSNESLWRGENLPFEIQFYHLGSLYKIPLSIFEVDRGQEKKVEFSERSFFYGPTVPKKPIDKDIDFAGFSIYFSDRLRNTYCLIAKFLGACFFQGLCCGQVPGITARTLSINTAMAEGEEFPFFREFWILKPKKEDSRIELYAIVDSPSVVQACLFQILTTADSTLCKVSTQLFFRSSPRKIALAPLSAMFEHGENGPRWPSDFRNQVHEADGLLFQSSPSDWTWSPLENPSRLIIREISAEKVLGFGLVQRHRLYDHYLDLHRHFQDMPSAWVQLEVGSIEEGKIELLEIPLKDDLNKNILLYWTPKKTPYAGQTLAFNYMISWLKGDLPAEGRLGKVVSERMDRLKGGSPDSTFLLSFKGEEIEEKAKDIIPVVHVLSGGELLYTQSGWNAQEKIAMMEIAVRENGKEPLRLEGWLESKGKKVTERWYQEF</sequence>
<dbReference type="HOGENOM" id="CLU_023403_2_0_0"/>
<organism evidence="6 7">
    <name type="scientific">Methylacidiphilum infernorum (isolate V4)</name>
    <name type="common">Methylokorus infernorum (strain V4)</name>
    <dbReference type="NCBI Taxonomy" id="481448"/>
    <lineage>
        <taxon>Bacteria</taxon>
        <taxon>Pseudomonadati</taxon>
        <taxon>Verrucomicrobiota</taxon>
        <taxon>Methylacidiphilae</taxon>
        <taxon>Methylacidiphilales</taxon>
        <taxon>Methylacidiphilaceae</taxon>
        <taxon>Methylacidiphilum (ex Ratnadevi et al. 2023)</taxon>
    </lineage>
</organism>
<proteinExistence type="inferred from homology"/>
<comment type="pathway">
    <text evidence="2">Glycan metabolism; osmoregulated periplasmic glucan (OPG) biosynthesis.</text>
</comment>
<dbReference type="EMBL" id="CP000975">
    <property type="protein sequence ID" value="ACD83669.1"/>
    <property type="molecule type" value="Genomic_DNA"/>
</dbReference>
<dbReference type="KEGG" id="min:Minf_1615"/>
<dbReference type="Gene3D" id="2.60.40.10">
    <property type="entry name" value="Immunoglobulins"/>
    <property type="match status" value="1"/>
</dbReference>
<dbReference type="GO" id="GO:0051274">
    <property type="term" value="P:beta-glucan biosynthetic process"/>
    <property type="evidence" value="ECO:0007669"/>
    <property type="project" value="TreeGrafter"/>
</dbReference>
<reference evidence="6 7" key="1">
    <citation type="journal article" date="2008" name="Biol. Direct">
        <title>Complete genome sequence of the extremely acidophilic methanotroph isolate V4, Methylacidiphilum infernorum, a representative of the bacterial phylum Verrucomicrobia.</title>
        <authorList>
            <person name="Hou S."/>
            <person name="Makarova K.S."/>
            <person name="Saw J.H."/>
            <person name="Senin P."/>
            <person name="Ly B.V."/>
            <person name="Zhou Z."/>
            <person name="Ren Y."/>
            <person name="Wang J."/>
            <person name="Galperin M.Y."/>
            <person name="Omelchenko M.V."/>
            <person name="Wolf Y.I."/>
            <person name="Yutin N."/>
            <person name="Koonin E.V."/>
            <person name="Stott M.B."/>
            <person name="Mountain B.W."/>
            <person name="Crowe M.A."/>
            <person name="Smirnova A.V."/>
            <person name="Dunfield P.F."/>
            <person name="Feng L."/>
            <person name="Wang L."/>
            <person name="Alam M."/>
        </authorList>
    </citation>
    <scope>NUCLEOTIDE SEQUENCE [LARGE SCALE GENOMIC DNA]</scope>
    <source>
        <strain evidence="7">Isolate V4</strain>
    </source>
</reference>
<evidence type="ECO:0000256" key="1">
    <source>
        <dbReference type="ARBA" id="ARBA00004418"/>
    </source>
</evidence>
<dbReference type="GO" id="GO:0030288">
    <property type="term" value="C:outer membrane-bounded periplasmic space"/>
    <property type="evidence" value="ECO:0007669"/>
    <property type="project" value="TreeGrafter"/>
</dbReference>
<dbReference type="InterPro" id="IPR014718">
    <property type="entry name" value="GH-type_carb-bd"/>
</dbReference>